<evidence type="ECO:0000256" key="1">
    <source>
        <dbReference type="SAM" id="MobiDB-lite"/>
    </source>
</evidence>
<feature type="region of interest" description="Disordered" evidence="1">
    <location>
        <begin position="1"/>
        <end position="50"/>
    </location>
</feature>
<feature type="region of interest" description="Disordered" evidence="1">
    <location>
        <begin position="70"/>
        <end position="120"/>
    </location>
</feature>
<feature type="compositionally biased region" description="Basic and acidic residues" evidence="1">
    <location>
        <begin position="111"/>
        <end position="120"/>
    </location>
</feature>
<comment type="caution">
    <text evidence="2">The sequence shown here is derived from an EMBL/GenBank/DDBJ whole genome shotgun (WGS) entry which is preliminary data.</text>
</comment>
<name>A0ABN9RNV7_9DINO</name>
<dbReference type="Proteomes" id="UP001189429">
    <property type="component" value="Unassembled WGS sequence"/>
</dbReference>
<keyword evidence="3" id="KW-1185">Reference proteome</keyword>
<feature type="non-terminal residue" evidence="2">
    <location>
        <position position="120"/>
    </location>
</feature>
<feature type="compositionally biased region" description="Basic residues" evidence="1">
    <location>
        <begin position="1"/>
        <end position="22"/>
    </location>
</feature>
<proteinExistence type="predicted"/>
<accession>A0ABN9RNV7</accession>
<gene>
    <name evidence="2" type="ORF">PCOR1329_LOCUS22382</name>
</gene>
<sequence length="120" mass="12562">RPRAGRRHAPRRGRRAPARRAGRGGGHADCAGDAEEEPLHGPELPQVPAAAGAHREALLFAQPLREPVRGFHFEEDNDPQAYIPGGSRGLLGSAAPSTQGAAPNAPPGSPRADHRDPRAG</sequence>
<protein>
    <submittedName>
        <fullName evidence="2">Uncharacterized protein</fullName>
    </submittedName>
</protein>
<dbReference type="EMBL" id="CAUYUJ010007473">
    <property type="protein sequence ID" value="CAK0820868.1"/>
    <property type="molecule type" value="Genomic_DNA"/>
</dbReference>
<evidence type="ECO:0000313" key="2">
    <source>
        <dbReference type="EMBL" id="CAK0820868.1"/>
    </source>
</evidence>
<evidence type="ECO:0000313" key="3">
    <source>
        <dbReference type="Proteomes" id="UP001189429"/>
    </source>
</evidence>
<organism evidence="2 3">
    <name type="scientific">Prorocentrum cordatum</name>
    <dbReference type="NCBI Taxonomy" id="2364126"/>
    <lineage>
        <taxon>Eukaryota</taxon>
        <taxon>Sar</taxon>
        <taxon>Alveolata</taxon>
        <taxon>Dinophyceae</taxon>
        <taxon>Prorocentrales</taxon>
        <taxon>Prorocentraceae</taxon>
        <taxon>Prorocentrum</taxon>
    </lineage>
</organism>
<reference evidence="2" key="1">
    <citation type="submission" date="2023-10" db="EMBL/GenBank/DDBJ databases">
        <authorList>
            <person name="Chen Y."/>
            <person name="Shah S."/>
            <person name="Dougan E. K."/>
            <person name="Thang M."/>
            <person name="Chan C."/>
        </authorList>
    </citation>
    <scope>NUCLEOTIDE SEQUENCE [LARGE SCALE GENOMIC DNA]</scope>
</reference>
<feature type="non-terminal residue" evidence="2">
    <location>
        <position position="1"/>
    </location>
</feature>